<dbReference type="PROSITE" id="PS50293">
    <property type="entry name" value="TPR_REGION"/>
    <property type="match status" value="1"/>
</dbReference>
<proteinExistence type="predicted"/>
<feature type="compositionally biased region" description="Basic and acidic residues" evidence="1">
    <location>
        <begin position="553"/>
        <end position="600"/>
    </location>
</feature>
<dbReference type="PROSITE" id="PS50005">
    <property type="entry name" value="TPR"/>
    <property type="match status" value="1"/>
</dbReference>
<feature type="compositionally biased region" description="Polar residues" evidence="1">
    <location>
        <begin position="541"/>
        <end position="552"/>
    </location>
</feature>
<sequence>MDSLHWLLQLHLIRPWWLLALIPLALLIWTFSRMQTQNRNWTSVIDSRLLAHLLQSTHTEKKSIPAISLFAFGSLVIFALTGPAFEKRPQPVFKTQSALVIILDLSLSMNATDVKPSRLSRAHFKIVDILNQRKEGQTALIAYAANAYTVSPLTDDAYTISAQISALQTSIMPGQGSRLDIALKKARELFTNAGHSKGNIFIVSDSINKKALNIIEQLNSEGFITSMLAIGTREGAPIALKNGGFVKDRSGNIVIPKLDIRQLQQAAQTGGGRFSLLSADDRDINHLMSAIDIERNTASHNLTEEPSDKQQAKLTTDIWYEQGPWLLLLVIPFAAYTFRKGLVFVLVVFILPLPQPAQAIEWSSLWKNSDQQGEAALQKGEAEKAAGLFNDPEWKATAQYRAGQYQQAAEQLSNIDTPQANYNRGNALAKAGQLDQAIEAYNRAIELQADHEDAIYNKQLLEKAQQEKKDNKEKEKEKNKDDKNEDQKDKNQQNSDSSQQDDSKSENSDNKDSKSGESGSEKSGSENNSSSDNNKEENSNQASQDNKQTSTNSEKEAREKKIREKEAEEKEARERAEKNTEQENTPEDEKQRAQRAREIAEQTPDLNQQQTQQWLNKIPDDPGGLLRRKFQYQYSQDKRQEENQPW</sequence>
<dbReference type="PROSITE" id="PS50234">
    <property type="entry name" value="VWFA"/>
    <property type="match status" value="1"/>
</dbReference>
<evidence type="ECO:0000256" key="2">
    <source>
        <dbReference type="SAM" id="Phobius"/>
    </source>
</evidence>
<keyword evidence="2" id="KW-0472">Membrane</keyword>
<feature type="compositionally biased region" description="Basic and acidic residues" evidence="1">
    <location>
        <begin position="501"/>
        <end position="524"/>
    </location>
</feature>
<feature type="region of interest" description="Disordered" evidence="1">
    <location>
        <begin position="465"/>
        <end position="625"/>
    </location>
</feature>
<organism evidence="4">
    <name type="scientific">hydrothermal vent metagenome</name>
    <dbReference type="NCBI Taxonomy" id="652676"/>
    <lineage>
        <taxon>unclassified sequences</taxon>
        <taxon>metagenomes</taxon>
        <taxon>ecological metagenomes</taxon>
    </lineage>
</organism>
<dbReference type="InterPro" id="IPR019734">
    <property type="entry name" value="TPR_rpt"/>
</dbReference>
<dbReference type="Gene3D" id="1.25.40.10">
    <property type="entry name" value="Tetratricopeptide repeat domain"/>
    <property type="match status" value="1"/>
</dbReference>
<keyword evidence="2" id="KW-0812">Transmembrane</keyword>
<dbReference type="EMBL" id="UOFG01000133">
    <property type="protein sequence ID" value="VAW60901.1"/>
    <property type="molecule type" value="Genomic_DNA"/>
</dbReference>
<dbReference type="Pfam" id="PF00515">
    <property type="entry name" value="TPR_1"/>
    <property type="match status" value="1"/>
</dbReference>
<dbReference type="SUPFAM" id="SSF48452">
    <property type="entry name" value="TPR-like"/>
    <property type="match status" value="1"/>
</dbReference>
<keyword evidence="2" id="KW-1133">Transmembrane helix</keyword>
<feature type="transmembrane region" description="Helical" evidence="2">
    <location>
        <begin position="64"/>
        <end position="85"/>
    </location>
</feature>
<gene>
    <name evidence="4" type="ORF">MNBD_GAMMA11-2806</name>
</gene>
<dbReference type="AlphaFoldDB" id="A0A3B0WZD9"/>
<accession>A0A3B0WZD9</accession>
<dbReference type="PANTHER" id="PTHR22550">
    <property type="entry name" value="SPORE GERMINATION PROTEIN"/>
    <property type="match status" value="1"/>
</dbReference>
<dbReference type="InterPro" id="IPR011990">
    <property type="entry name" value="TPR-like_helical_dom_sf"/>
</dbReference>
<dbReference type="Gene3D" id="3.40.50.410">
    <property type="entry name" value="von Willebrand factor, type A domain"/>
    <property type="match status" value="1"/>
</dbReference>
<feature type="domain" description="VWFA" evidence="3">
    <location>
        <begin position="98"/>
        <end position="291"/>
    </location>
</feature>
<dbReference type="InterPro" id="IPR050768">
    <property type="entry name" value="UPF0353/GerABKA_families"/>
</dbReference>
<evidence type="ECO:0000256" key="1">
    <source>
        <dbReference type="SAM" id="MobiDB-lite"/>
    </source>
</evidence>
<feature type="transmembrane region" description="Helical" evidence="2">
    <location>
        <begin position="12"/>
        <end position="31"/>
    </location>
</feature>
<evidence type="ECO:0000259" key="3">
    <source>
        <dbReference type="PROSITE" id="PS50234"/>
    </source>
</evidence>
<protein>
    <submittedName>
        <fullName evidence="4">Aerotolerance protein BatB / Aerotolerance protein BatC</fullName>
    </submittedName>
</protein>
<dbReference type="InterPro" id="IPR036465">
    <property type="entry name" value="vWFA_dom_sf"/>
</dbReference>
<dbReference type="Pfam" id="PF13519">
    <property type="entry name" value="VWA_2"/>
    <property type="match status" value="1"/>
</dbReference>
<dbReference type="PANTHER" id="PTHR22550:SF14">
    <property type="entry name" value="VWFA DOMAIN-CONTAINING PROTEIN"/>
    <property type="match status" value="1"/>
</dbReference>
<name>A0A3B0WZD9_9ZZZZ</name>
<dbReference type="InterPro" id="IPR002035">
    <property type="entry name" value="VWF_A"/>
</dbReference>
<evidence type="ECO:0000313" key="4">
    <source>
        <dbReference type="EMBL" id="VAW60901.1"/>
    </source>
</evidence>
<dbReference type="SMART" id="SM00327">
    <property type="entry name" value="VWA"/>
    <property type="match status" value="1"/>
</dbReference>
<reference evidence="4" key="1">
    <citation type="submission" date="2018-06" db="EMBL/GenBank/DDBJ databases">
        <authorList>
            <person name="Zhirakovskaya E."/>
        </authorList>
    </citation>
    <scope>NUCLEOTIDE SEQUENCE</scope>
</reference>
<feature type="compositionally biased region" description="Basic and acidic residues" evidence="1">
    <location>
        <begin position="465"/>
        <end position="491"/>
    </location>
</feature>
<dbReference type="SMART" id="SM00028">
    <property type="entry name" value="TPR"/>
    <property type="match status" value="1"/>
</dbReference>
<dbReference type="SUPFAM" id="SSF53300">
    <property type="entry name" value="vWA-like"/>
    <property type="match status" value="1"/>
</dbReference>